<accession>A0A016TGD8</accession>
<reference evidence="2" key="1">
    <citation type="journal article" date="2015" name="Nat. Genet.">
        <title>The genome and transcriptome of the zoonotic hookworm Ancylostoma ceylanicum identify infection-specific gene families.</title>
        <authorList>
            <person name="Schwarz E.M."/>
            <person name="Hu Y."/>
            <person name="Antoshechkin I."/>
            <person name="Miller M.M."/>
            <person name="Sternberg P.W."/>
            <person name="Aroian R.V."/>
        </authorList>
    </citation>
    <scope>NUCLEOTIDE SEQUENCE</scope>
    <source>
        <strain evidence="2">HY135</strain>
    </source>
</reference>
<gene>
    <name evidence="1" type="primary">Acey_s0105.g3672</name>
    <name evidence="1" type="synonym">Acey-nhr-64</name>
    <name evidence="1" type="ORF">Y032_0105g3672</name>
</gene>
<name>A0A016TGD8_9BILA</name>
<dbReference type="OrthoDB" id="5771769at2759"/>
<dbReference type="Proteomes" id="UP000024635">
    <property type="component" value="Unassembled WGS sequence"/>
</dbReference>
<evidence type="ECO:0000313" key="1">
    <source>
        <dbReference type="EMBL" id="EYC01653.1"/>
    </source>
</evidence>
<organism evidence="1 2">
    <name type="scientific">Ancylostoma ceylanicum</name>
    <dbReference type="NCBI Taxonomy" id="53326"/>
    <lineage>
        <taxon>Eukaryota</taxon>
        <taxon>Metazoa</taxon>
        <taxon>Ecdysozoa</taxon>
        <taxon>Nematoda</taxon>
        <taxon>Chromadorea</taxon>
        <taxon>Rhabditida</taxon>
        <taxon>Rhabditina</taxon>
        <taxon>Rhabditomorpha</taxon>
        <taxon>Strongyloidea</taxon>
        <taxon>Ancylostomatidae</taxon>
        <taxon>Ancylostomatinae</taxon>
        <taxon>Ancylostoma</taxon>
    </lineage>
</organism>
<comment type="caution">
    <text evidence="1">The sequence shown here is derived from an EMBL/GenBank/DDBJ whole genome shotgun (WGS) entry which is preliminary data.</text>
</comment>
<sequence length="124" mass="14368">MQPEIETLLYKPHSGDCSPTDDHKYKRWDLPLRERISRKNTLAQNAAFLGSEELGFRPSGMKTKRENGEDVLIQMSTKSVEKVQLLPSYDNSKSNCQNPTSIMQQPNMLNSNLFLLFNYIFQKR</sequence>
<evidence type="ECO:0000313" key="2">
    <source>
        <dbReference type="Proteomes" id="UP000024635"/>
    </source>
</evidence>
<keyword evidence="2" id="KW-1185">Reference proteome</keyword>
<protein>
    <submittedName>
        <fullName evidence="1">Uncharacterized protein</fullName>
    </submittedName>
</protein>
<proteinExistence type="predicted"/>
<dbReference type="EMBL" id="JARK01001441">
    <property type="protein sequence ID" value="EYC01653.1"/>
    <property type="molecule type" value="Genomic_DNA"/>
</dbReference>
<dbReference type="AlphaFoldDB" id="A0A016TGD8"/>